<keyword evidence="7" id="KW-0653">Protein transport</keyword>
<organism evidence="12 13">
    <name type="scientific">Govanella unica</name>
    <dbReference type="NCBI Taxonomy" id="2975056"/>
    <lineage>
        <taxon>Bacteria</taxon>
        <taxon>Pseudomonadati</taxon>
        <taxon>Pseudomonadota</taxon>
        <taxon>Alphaproteobacteria</taxon>
        <taxon>Emcibacterales</taxon>
        <taxon>Govanellaceae</taxon>
        <taxon>Govanella</taxon>
    </lineage>
</organism>
<dbReference type="GO" id="GO:0031992">
    <property type="term" value="F:energy transducer activity"/>
    <property type="evidence" value="ECO:0007669"/>
    <property type="project" value="TreeGrafter"/>
</dbReference>
<keyword evidence="3" id="KW-0813">Transport</keyword>
<protein>
    <submittedName>
        <fullName evidence="12">TonB family protein</fullName>
    </submittedName>
</protein>
<evidence type="ECO:0000256" key="2">
    <source>
        <dbReference type="ARBA" id="ARBA00006555"/>
    </source>
</evidence>
<comment type="subcellular location">
    <subcellularLocation>
        <location evidence="1">Cell inner membrane</location>
        <topology evidence="1">Single-pass membrane protein</topology>
        <orientation evidence="1">Periplasmic side</orientation>
    </subcellularLocation>
</comment>
<dbReference type="PANTHER" id="PTHR33446:SF2">
    <property type="entry name" value="PROTEIN TONB"/>
    <property type="match status" value="1"/>
</dbReference>
<reference evidence="12" key="1">
    <citation type="submission" date="2022-08" db="EMBL/GenBank/DDBJ databases">
        <authorList>
            <person name="Vandamme P."/>
            <person name="Hettiarachchi A."/>
            <person name="Peeters C."/>
            <person name="Cnockaert M."/>
            <person name="Carlier A."/>
        </authorList>
    </citation>
    <scope>NUCLEOTIDE SEQUENCE</scope>
    <source>
        <strain evidence="12">LMG 31809</strain>
    </source>
</reference>
<dbReference type="AlphaFoldDB" id="A0A9X3TZJ9"/>
<dbReference type="GO" id="GO:0098797">
    <property type="term" value="C:plasma membrane protein complex"/>
    <property type="evidence" value="ECO:0007669"/>
    <property type="project" value="TreeGrafter"/>
</dbReference>
<dbReference type="Gene3D" id="3.30.1150.10">
    <property type="match status" value="1"/>
</dbReference>
<dbReference type="SUPFAM" id="SSF74653">
    <property type="entry name" value="TolA/TonB C-terminal domain"/>
    <property type="match status" value="1"/>
</dbReference>
<keyword evidence="9" id="KW-0472">Membrane</keyword>
<evidence type="ECO:0000256" key="10">
    <source>
        <dbReference type="SAM" id="SignalP"/>
    </source>
</evidence>
<comment type="similarity">
    <text evidence="2">Belongs to the TonB family.</text>
</comment>
<accession>A0A9X3TZJ9</accession>
<evidence type="ECO:0000313" key="12">
    <source>
        <dbReference type="EMBL" id="MDA5194856.1"/>
    </source>
</evidence>
<keyword evidence="10" id="KW-0732">Signal</keyword>
<dbReference type="Pfam" id="PF03544">
    <property type="entry name" value="TonB_C"/>
    <property type="match status" value="1"/>
</dbReference>
<reference evidence="12" key="2">
    <citation type="journal article" date="2023" name="Syst. Appl. Microbiol.">
        <title>Govania unica gen. nov., sp. nov., a rare biosphere bacterium that represents a novel family in the class Alphaproteobacteria.</title>
        <authorList>
            <person name="Vandamme P."/>
            <person name="Peeters C."/>
            <person name="Hettiarachchi A."/>
            <person name="Cnockaert M."/>
            <person name="Carlier A."/>
        </authorList>
    </citation>
    <scope>NUCLEOTIDE SEQUENCE</scope>
    <source>
        <strain evidence="12">LMG 31809</strain>
    </source>
</reference>
<evidence type="ECO:0000256" key="8">
    <source>
        <dbReference type="ARBA" id="ARBA00022989"/>
    </source>
</evidence>
<dbReference type="Proteomes" id="UP001141619">
    <property type="component" value="Unassembled WGS sequence"/>
</dbReference>
<keyword evidence="8" id="KW-1133">Transmembrane helix</keyword>
<evidence type="ECO:0000256" key="3">
    <source>
        <dbReference type="ARBA" id="ARBA00022448"/>
    </source>
</evidence>
<gene>
    <name evidence="12" type="ORF">NYP16_12930</name>
</gene>
<sequence length="125" mass="13522">MLNRMFKGSAVKGVVLGLMVATGVASLAQADVASWQKGVVSLVAKKQVYPREAMSKEIEGRAKVRVTIDRSGKITGYEMVEKTGNAILDAEVEKMKDRINPLPAPPADLPDANLTFVLPLSWVLQ</sequence>
<keyword evidence="13" id="KW-1185">Reference proteome</keyword>
<dbReference type="NCBIfam" id="TIGR01352">
    <property type="entry name" value="tonB_Cterm"/>
    <property type="match status" value="1"/>
</dbReference>
<dbReference type="InterPro" id="IPR051045">
    <property type="entry name" value="TonB-dependent_transducer"/>
</dbReference>
<feature type="chain" id="PRO_5040905804" evidence="10">
    <location>
        <begin position="31"/>
        <end position="125"/>
    </location>
</feature>
<dbReference type="PROSITE" id="PS52015">
    <property type="entry name" value="TONB_CTD"/>
    <property type="match status" value="1"/>
</dbReference>
<dbReference type="InterPro" id="IPR006260">
    <property type="entry name" value="TonB/TolA_C"/>
</dbReference>
<dbReference type="EMBL" id="JANWOI010000004">
    <property type="protein sequence ID" value="MDA5194856.1"/>
    <property type="molecule type" value="Genomic_DNA"/>
</dbReference>
<evidence type="ECO:0000256" key="4">
    <source>
        <dbReference type="ARBA" id="ARBA00022475"/>
    </source>
</evidence>
<keyword evidence="5" id="KW-0997">Cell inner membrane</keyword>
<dbReference type="GO" id="GO:0055085">
    <property type="term" value="P:transmembrane transport"/>
    <property type="evidence" value="ECO:0007669"/>
    <property type="project" value="InterPro"/>
</dbReference>
<evidence type="ECO:0000256" key="6">
    <source>
        <dbReference type="ARBA" id="ARBA00022692"/>
    </source>
</evidence>
<proteinExistence type="inferred from homology"/>
<dbReference type="RefSeq" id="WP_274944563.1">
    <property type="nucleotide sequence ID" value="NZ_JANWOI010000004.1"/>
</dbReference>
<feature type="signal peptide" evidence="10">
    <location>
        <begin position="1"/>
        <end position="30"/>
    </location>
</feature>
<name>A0A9X3TZJ9_9PROT</name>
<evidence type="ECO:0000256" key="9">
    <source>
        <dbReference type="ARBA" id="ARBA00023136"/>
    </source>
</evidence>
<evidence type="ECO:0000259" key="11">
    <source>
        <dbReference type="PROSITE" id="PS52015"/>
    </source>
</evidence>
<dbReference type="PANTHER" id="PTHR33446">
    <property type="entry name" value="PROTEIN TONB-RELATED"/>
    <property type="match status" value="1"/>
</dbReference>
<comment type="caution">
    <text evidence="12">The sequence shown here is derived from an EMBL/GenBank/DDBJ whole genome shotgun (WGS) entry which is preliminary data.</text>
</comment>
<dbReference type="GO" id="GO:0015031">
    <property type="term" value="P:protein transport"/>
    <property type="evidence" value="ECO:0007669"/>
    <property type="project" value="UniProtKB-KW"/>
</dbReference>
<keyword evidence="4" id="KW-1003">Cell membrane</keyword>
<evidence type="ECO:0000256" key="7">
    <source>
        <dbReference type="ARBA" id="ARBA00022927"/>
    </source>
</evidence>
<feature type="domain" description="TonB C-terminal" evidence="11">
    <location>
        <begin position="34"/>
        <end position="125"/>
    </location>
</feature>
<dbReference type="InterPro" id="IPR037682">
    <property type="entry name" value="TonB_C"/>
</dbReference>
<evidence type="ECO:0000256" key="1">
    <source>
        <dbReference type="ARBA" id="ARBA00004383"/>
    </source>
</evidence>
<evidence type="ECO:0000313" key="13">
    <source>
        <dbReference type="Proteomes" id="UP001141619"/>
    </source>
</evidence>
<evidence type="ECO:0000256" key="5">
    <source>
        <dbReference type="ARBA" id="ARBA00022519"/>
    </source>
</evidence>
<keyword evidence="6" id="KW-0812">Transmembrane</keyword>